<feature type="chain" id="PRO_5017045128" evidence="3">
    <location>
        <begin position="22"/>
        <end position="223"/>
    </location>
</feature>
<dbReference type="InterPro" id="IPR018635">
    <property type="entry name" value="UPF0319"/>
</dbReference>
<gene>
    <name evidence="4" type="ORF">NCTC11645_01142</name>
</gene>
<feature type="signal peptide" evidence="3">
    <location>
        <begin position="1"/>
        <end position="21"/>
    </location>
</feature>
<dbReference type="STRING" id="673.AL542_05600"/>
<keyword evidence="2 3" id="KW-0732">Signal</keyword>
<dbReference type="Proteomes" id="UP000254512">
    <property type="component" value="Unassembled WGS sequence"/>
</dbReference>
<dbReference type="RefSeq" id="WP_114994886.1">
    <property type="nucleotide sequence ID" value="NZ_CABMOB010000001.1"/>
</dbReference>
<sequence length="223" mass="24915">MKRIFKSIVFLGGLTPLLAFSQVTINLHKDVEALVVNGEALPISVISKSKFELENGTNQLVVRVSKLVSSGSEFDKFKTDPLVITFDASDTDLTIMPSRDITAERQIKDFKQNPSFTLVSLNGNQIESEQEILPAGPGFLRDYERELVKFNEKRGLSYSKSMADTKAEASSDINEKSNSSVYPVKNAELSNENALILMQADFLRMSAEEQKKFLNWAVQNVRS</sequence>
<evidence type="ECO:0000256" key="2">
    <source>
        <dbReference type="ARBA" id="ARBA00022729"/>
    </source>
</evidence>
<proteinExistence type="inferred from homology"/>
<comment type="similarity">
    <text evidence="1">Belongs to the UPF0319 family.</text>
</comment>
<dbReference type="EMBL" id="UGHD01000002">
    <property type="protein sequence ID" value="STO56768.1"/>
    <property type="molecule type" value="Genomic_DNA"/>
</dbReference>
<name>A0A377HKJ3_GRIHO</name>
<protein>
    <submittedName>
        <fullName evidence="4">Uncharacterized protein conserved in bacteria (DUF2057)</fullName>
    </submittedName>
</protein>
<dbReference type="PANTHER" id="PTHR38108:SF1">
    <property type="entry name" value="UPF0319 PROTEIN YCCT"/>
    <property type="match status" value="1"/>
</dbReference>
<dbReference type="PANTHER" id="PTHR38108">
    <property type="entry name" value="UPF0319 PROTEIN YCCT"/>
    <property type="match status" value="1"/>
</dbReference>
<evidence type="ECO:0000313" key="4">
    <source>
        <dbReference type="EMBL" id="STO56768.1"/>
    </source>
</evidence>
<evidence type="ECO:0000256" key="3">
    <source>
        <dbReference type="SAM" id="SignalP"/>
    </source>
</evidence>
<reference evidence="4 5" key="1">
    <citation type="submission" date="2018-06" db="EMBL/GenBank/DDBJ databases">
        <authorList>
            <consortium name="Pathogen Informatics"/>
            <person name="Doyle S."/>
        </authorList>
    </citation>
    <scope>NUCLEOTIDE SEQUENCE [LARGE SCALE GENOMIC DNA]</scope>
    <source>
        <strain evidence="4 5">NCTC11645</strain>
    </source>
</reference>
<organism evidence="4 5">
    <name type="scientific">Grimontia hollisae</name>
    <name type="common">Vibrio hollisae</name>
    <dbReference type="NCBI Taxonomy" id="673"/>
    <lineage>
        <taxon>Bacteria</taxon>
        <taxon>Pseudomonadati</taxon>
        <taxon>Pseudomonadota</taxon>
        <taxon>Gammaproteobacteria</taxon>
        <taxon>Vibrionales</taxon>
        <taxon>Vibrionaceae</taxon>
        <taxon>Grimontia</taxon>
    </lineage>
</organism>
<accession>A0A377HKJ3</accession>
<evidence type="ECO:0000313" key="5">
    <source>
        <dbReference type="Proteomes" id="UP000254512"/>
    </source>
</evidence>
<evidence type="ECO:0000256" key="1">
    <source>
        <dbReference type="ARBA" id="ARBA00008490"/>
    </source>
</evidence>
<dbReference type="AlphaFoldDB" id="A0A377HKJ3"/>
<dbReference type="Pfam" id="PF09829">
    <property type="entry name" value="DUF2057"/>
    <property type="match status" value="1"/>
</dbReference>